<keyword evidence="1" id="KW-0732">Signal</keyword>
<feature type="chain" id="PRO_5011446748" evidence="1">
    <location>
        <begin position="26"/>
        <end position="258"/>
    </location>
</feature>
<dbReference type="EMBL" id="FOLH01000006">
    <property type="protein sequence ID" value="SFC46096.1"/>
    <property type="molecule type" value="Genomic_DNA"/>
</dbReference>
<dbReference type="RefSeq" id="WP_177203574.1">
    <property type="nucleotide sequence ID" value="NZ_FOLH01000006.1"/>
</dbReference>
<keyword evidence="4" id="KW-1185">Reference proteome</keyword>
<organism evidence="3 4">
    <name type="scientific">Marinospirillum celere</name>
    <dbReference type="NCBI Taxonomy" id="1122252"/>
    <lineage>
        <taxon>Bacteria</taxon>
        <taxon>Pseudomonadati</taxon>
        <taxon>Pseudomonadota</taxon>
        <taxon>Gammaproteobacteria</taxon>
        <taxon>Oceanospirillales</taxon>
        <taxon>Oceanospirillaceae</taxon>
        <taxon>Marinospirillum</taxon>
    </lineage>
</organism>
<proteinExistence type="predicted"/>
<sequence length="258" mass="28646">MKRITTTALYLLLLGVAGSAFPVWAEEARCESFAALERTQGQVRVSEEASPFPQRISSFPYLLCPGDKVQTVSQAQAHISHPGGDLVMAENSLLTVNSIEEVELETGAALFHIAQREGARFVANTPLVVIGVKGTRFLVSANDERNDVALFEGGVEVERQDGQEMAYYRAKDISEMTFDEYRRHQNQAFRDFQAAFNQAFNDYKDQVMAEFEAFKRGIDLEPGRQLTLGSDGEQAEAVDAPVDAAFDTLQQQLGSWLR</sequence>
<dbReference type="Pfam" id="PF04773">
    <property type="entry name" value="FecR"/>
    <property type="match status" value="1"/>
</dbReference>
<dbReference type="Gene3D" id="2.60.120.1440">
    <property type="match status" value="1"/>
</dbReference>
<feature type="signal peptide" evidence="1">
    <location>
        <begin position="1"/>
        <end position="25"/>
    </location>
</feature>
<feature type="domain" description="FecR protein" evidence="2">
    <location>
        <begin position="67"/>
        <end position="156"/>
    </location>
</feature>
<evidence type="ECO:0000259" key="2">
    <source>
        <dbReference type="Pfam" id="PF04773"/>
    </source>
</evidence>
<dbReference type="AlphaFoldDB" id="A0A1I1JCE0"/>
<dbReference type="STRING" id="1122252.SAMN05660443_2732"/>
<dbReference type="InterPro" id="IPR006860">
    <property type="entry name" value="FecR"/>
</dbReference>
<name>A0A1I1JCE0_9GAMM</name>
<dbReference type="Proteomes" id="UP000199058">
    <property type="component" value="Unassembled WGS sequence"/>
</dbReference>
<dbReference type="PANTHER" id="PTHR38731">
    <property type="entry name" value="LIPL45-RELATED LIPOPROTEIN-RELATED"/>
    <property type="match status" value="1"/>
</dbReference>
<reference evidence="3 4" key="1">
    <citation type="submission" date="2016-10" db="EMBL/GenBank/DDBJ databases">
        <authorList>
            <person name="de Groot N.N."/>
        </authorList>
    </citation>
    <scope>NUCLEOTIDE SEQUENCE [LARGE SCALE GENOMIC DNA]</scope>
    <source>
        <strain evidence="3 4">DSM 18438</strain>
    </source>
</reference>
<evidence type="ECO:0000256" key="1">
    <source>
        <dbReference type="SAM" id="SignalP"/>
    </source>
</evidence>
<evidence type="ECO:0000313" key="4">
    <source>
        <dbReference type="Proteomes" id="UP000199058"/>
    </source>
</evidence>
<accession>A0A1I1JCE0</accession>
<gene>
    <name evidence="3" type="ORF">SAMN05660443_2732</name>
</gene>
<protein>
    <submittedName>
        <fullName evidence="3">FecR family protein</fullName>
    </submittedName>
</protein>
<evidence type="ECO:0000313" key="3">
    <source>
        <dbReference type="EMBL" id="SFC46096.1"/>
    </source>
</evidence>